<dbReference type="EMBL" id="CAJMWX010000667">
    <property type="protein sequence ID" value="CAE6422477.1"/>
    <property type="molecule type" value="Genomic_DNA"/>
</dbReference>
<dbReference type="GO" id="GO:0000981">
    <property type="term" value="F:DNA-binding transcription factor activity, RNA polymerase II-specific"/>
    <property type="evidence" value="ECO:0007669"/>
    <property type="project" value="InterPro"/>
</dbReference>
<accession>A0A8H3AK00</accession>
<dbReference type="Gene3D" id="4.10.240.10">
    <property type="entry name" value="Zn(2)-C6 fungal-type DNA-binding domain"/>
    <property type="match status" value="1"/>
</dbReference>
<dbReference type="PANTHER" id="PTHR31313">
    <property type="entry name" value="TY1 ENHANCER ACTIVATOR"/>
    <property type="match status" value="1"/>
</dbReference>
<dbReference type="GO" id="GO:0005634">
    <property type="term" value="C:nucleus"/>
    <property type="evidence" value="ECO:0007669"/>
    <property type="project" value="UniProtKB-SubCell"/>
</dbReference>
<evidence type="ECO:0000256" key="1">
    <source>
        <dbReference type="ARBA" id="ARBA00004123"/>
    </source>
</evidence>
<dbReference type="CDD" id="cd12148">
    <property type="entry name" value="fungal_TF_MHR"/>
    <property type="match status" value="1"/>
</dbReference>
<keyword evidence="4" id="KW-0805">Transcription regulation</keyword>
<reference evidence="10" key="1">
    <citation type="submission" date="2021-01" db="EMBL/GenBank/DDBJ databases">
        <authorList>
            <person name="Kaushik A."/>
        </authorList>
    </citation>
    <scope>NUCLEOTIDE SEQUENCE</scope>
    <source>
        <strain evidence="10">AG4-R118</strain>
    </source>
</reference>
<keyword evidence="6" id="KW-0804">Transcription</keyword>
<evidence type="ECO:0000259" key="9">
    <source>
        <dbReference type="PROSITE" id="PS50048"/>
    </source>
</evidence>
<name>A0A8H3AK00_9AGAM</name>
<feature type="region of interest" description="Disordered" evidence="8">
    <location>
        <begin position="679"/>
        <end position="726"/>
    </location>
</feature>
<dbReference type="Proteomes" id="UP000663888">
    <property type="component" value="Unassembled WGS sequence"/>
</dbReference>
<evidence type="ECO:0000313" key="11">
    <source>
        <dbReference type="Proteomes" id="UP000663888"/>
    </source>
</evidence>
<keyword evidence="5" id="KW-0238">DNA-binding</keyword>
<gene>
    <name evidence="10" type="ORF">RDB_LOCUS24517</name>
</gene>
<evidence type="ECO:0000256" key="4">
    <source>
        <dbReference type="ARBA" id="ARBA00023015"/>
    </source>
</evidence>
<evidence type="ECO:0000256" key="2">
    <source>
        <dbReference type="ARBA" id="ARBA00022723"/>
    </source>
</evidence>
<dbReference type="InterPro" id="IPR007219">
    <property type="entry name" value="XnlR_reg_dom"/>
</dbReference>
<dbReference type="PANTHER" id="PTHR31313:SF81">
    <property type="entry name" value="TY1 ENHANCER ACTIVATOR"/>
    <property type="match status" value="1"/>
</dbReference>
<evidence type="ECO:0000313" key="10">
    <source>
        <dbReference type="EMBL" id="CAE6422477.1"/>
    </source>
</evidence>
<dbReference type="InterPro" id="IPR001138">
    <property type="entry name" value="Zn2Cys6_DnaBD"/>
</dbReference>
<comment type="caution">
    <text evidence="10">The sequence shown here is derived from an EMBL/GenBank/DDBJ whole genome shotgun (WGS) entry which is preliminary data.</text>
</comment>
<dbReference type="GO" id="GO:0008270">
    <property type="term" value="F:zinc ion binding"/>
    <property type="evidence" value="ECO:0007669"/>
    <property type="project" value="InterPro"/>
</dbReference>
<organism evidence="10 11">
    <name type="scientific">Rhizoctonia solani</name>
    <dbReference type="NCBI Taxonomy" id="456999"/>
    <lineage>
        <taxon>Eukaryota</taxon>
        <taxon>Fungi</taxon>
        <taxon>Dikarya</taxon>
        <taxon>Basidiomycota</taxon>
        <taxon>Agaricomycotina</taxon>
        <taxon>Agaricomycetes</taxon>
        <taxon>Cantharellales</taxon>
        <taxon>Ceratobasidiaceae</taxon>
        <taxon>Rhizoctonia</taxon>
    </lineage>
</organism>
<dbReference type="Pfam" id="PF04082">
    <property type="entry name" value="Fungal_trans"/>
    <property type="match status" value="1"/>
</dbReference>
<dbReference type="Pfam" id="PF00172">
    <property type="entry name" value="Zn_clus"/>
    <property type="match status" value="1"/>
</dbReference>
<dbReference type="AlphaFoldDB" id="A0A8H3AK00"/>
<dbReference type="PROSITE" id="PS50048">
    <property type="entry name" value="ZN2_CY6_FUNGAL_2"/>
    <property type="match status" value="1"/>
</dbReference>
<dbReference type="InterPro" id="IPR036864">
    <property type="entry name" value="Zn2-C6_fun-type_DNA-bd_sf"/>
</dbReference>
<evidence type="ECO:0000256" key="5">
    <source>
        <dbReference type="ARBA" id="ARBA00023125"/>
    </source>
</evidence>
<evidence type="ECO:0000256" key="8">
    <source>
        <dbReference type="SAM" id="MobiDB-lite"/>
    </source>
</evidence>
<dbReference type="SUPFAM" id="SSF57701">
    <property type="entry name" value="Zn2/Cys6 DNA-binding domain"/>
    <property type="match status" value="1"/>
</dbReference>
<dbReference type="SMART" id="SM00066">
    <property type="entry name" value="GAL4"/>
    <property type="match status" value="1"/>
</dbReference>
<evidence type="ECO:0000256" key="6">
    <source>
        <dbReference type="ARBA" id="ARBA00023163"/>
    </source>
</evidence>
<evidence type="ECO:0000256" key="7">
    <source>
        <dbReference type="ARBA" id="ARBA00023242"/>
    </source>
</evidence>
<keyword evidence="2" id="KW-0479">Metal-binding</keyword>
<keyword evidence="3" id="KW-0862">Zinc</keyword>
<comment type="subcellular location">
    <subcellularLocation>
        <location evidence="1">Nucleus</location>
    </subcellularLocation>
</comment>
<keyword evidence="7" id="KW-0539">Nucleus</keyword>
<feature type="domain" description="Zn(2)-C6 fungal-type" evidence="9">
    <location>
        <begin position="18"/>
        <end position="48"/>
    </location>
</feature>
<sequence>MSSPTMASKRRAPYTSIACNTCRRRRCKCDGARPTCGTCSFYVRPCNWNQEDISQRPATKQLVQSLRMRIRELESEINQLRVGPIGGGGEGHNQENDSTMLPASPATNIDENDRFPRRSHLTVREGDISATGPTSMWSTFLDEPTPLRENKASHPESIYRYIFQQISSIPLHMQSQDIQMSDQCEWDRHLPKFNASIGFTRLEHDILLHICFNYHTLWLRMLEPDLFLRDMLLELTSDPDHADATKSSQRLTYYSPFLHCALMSLATAFSKNPEVRSKHVREQFARRAKELLESECERPTLAAVHGLAFLSEHHGSLGERGLAYLYSVGLCISGRAMMESGMITQEELTSRTWLFWALFCQDKLTSLEYGRDYAISLPHLDVELPEVDPVSDQYPWQETYPSGTQDHTSQPNQVTLVFFQGCRLMLIAVRIMETLYLQGRQQFGVMENDCMINTHMLLENWYKNLPTQLQVQSQAGRPPPPHIIVLHVAYWWLLILLHRPFTFRTQPPDVSEQPASTAFTNLSTDVCERAAKNIVQLVAIFDQTYGCRFFPLSMLQAIFTAGATLLTRYTASDSASEQHTDAYTMAQGCIRALRVAAQTWELARLYASRLEVLLSEKTSQSSFDSYYPRGDIYQPLAPEHDDTVSRMFRDFIVHYDQEAEELGIPLATMQYQYPLLQQLNQPPERGMPPGSELVPDAGTRLPSFSPFPNEGDSMGQVEHFPSGTGA</sequence>
<dbReference type="CDD" id="cd00067">
    <property type="entry name" value="GAL4"/>
    <property type="match status" value="1"/>
</dbReference>
<proteinExistence type="predicted"/>
<protein>
    <recommendedName>
        <fullName evidence="9">Zn(2)-C6 fungal-type domain-containing protein</fullName>
    </recommendedName>
</protein>
<dbReference type="InterPro" id="IPR051615">
    <property type="entry name" value="Transcr_Regulatory_Elem"/>
</dbReference>
<dbReference type="GO" id="GO:0006351">
    <property type="term" value="P:DNA-templated transcription"/>
    <property type="evidence" value="ECO:0007669"/>
    <property type="project" value="InterPro"/>
</dbReference>
<dbReference type="PROSITE" id="PS00463">
    <property type="entry name" value="ZN2_CY6_FUNGAL_1"/>
    <property type="match status" value="1"/>
</dbReference>
<evidence type="ECO:0000256" key="3">
    <source>
        <dbReference type="ARBA" id="ARBA00022833"/>
    </source>
</evidence>
<dbReference type="GO" id="GO:0003677">
    <property type="term" value="F:DNA binding"/>
    <property type="evidence" value="ECO:0007669"/>
    <property type="project" value="UniProtKB-KW"/>
</dbReference>